<reference evidence="2 3" key="1">
    <citation type="submission" date="2024-07" db="EMBL/GenBank/DDBJ databases">
        <title>Section-level genome sequencing and comparative genomics of Aspergillus sections Usti and Cavernicolus.</title>
        <authorList>
            <consortium name="Lawrence Berkeley National Laboratory"/>
            <person name="Nybo J.L."/>
            <person name="Vesth T.C."/>
            <person name="Theobald S."/>
            <person name="Frisvad J.C."/>
            <person name="Larsen T.O."/>
            <person name="Kjaerboelling I."/>
            <person name="Rothschild-Mancinelli K."/>
            <person name="Lyhne E.K."/>
            <person name="Kogle M.E."/>
            <person name="Barry K."/>
            <person name="Clum A."/>
            <person name="Na H."/>
            <person name="Ledsgaard L."/>
            <person name="Lin J."/>
            <person name="Lipzen A."/>
            <person name="Kuo A."/>
            <person name="Riley R."/>
            <person name="Mondo S."/>
            <person name="Labutti K."/>
            <person name="Haridas S."/>
            <person name="Pangalinan J."/>
            <person name="Salamov A.A."/>
            <person name="Simmons B.A."/>
            <person name="Magnuson J.K."/>
            <person name="Chen J."/>
            <person name="Drula E."/>
            <person name="Henrissat B."/>
            <person name="Wiebenga A."/>
            <person name="Lubbers R.J."/>
            <person name="Gomes A.C."/>
            <person name="Macurrencykelacurrency M.R."/>
            <person name="Stajich J."/>
            <person name="Grigoriev I.V."/>
            <person name="Mortensen U.H."/>
            <person name="De Vries R.P."/>
            <person name="Baker S.E."/>
            <person name="Andersen M.R."/>
        </authorList>
    </citation>
    <scope>NUCLEOTIDE SEQUENCE [LARGE SCALE GENOMIC DNA]</scope>
    <source>
        <strain evidence="2 3">CBS 449.75</strain>
    </source>
</reference>
<keyword evidence="1" id="KW-0472">Membrane</keyword>
<evidence type="ECO:0000313" key="2">
    <source>
        <dbReference type="EMBL" id="KAL2865364.1"/>
    </source>
</evidence>
<keyword evidence="1" id="KW-0812">Transmembrane</keyword>
<evidence type="ECO:0000313" key="3">
    <source>
        <dbReference type="Proteomes" id="UP001610432"/>
    </source>
</evidence>
<comment type="caution">
    <text evidence="2">The sequence shown here is derived from an EMBL/GenBank/DDBJ whole genome shotgun (WGS) entry which is preliminary data.</text>
</comment>
<sequence length="150" mass="16885">MRDSTIFCCMLRTFFSLQSLSLRASGRENTMFHPPASTTDSCPAPLIAWARKRTDQIMEPTNAQSENLDNGSSFQTFSSMPQQLAILQEHSPPTVGFASNFSSAVVARSQPNLRGEWPRTTESDINSSFWLFTLSISIYGLILWCYWLGF</sequence>
<gene>
    <name evidence="2" type="ORF">BJX67DRAFT_182927</name>
</gene>
<proteinExistence type="predicted"/>
<evidence type="ECO:0000256" key="1">
    <source>
        <dbReference type="SAM" id="Phobius"/>
    </source>
</evidence>
<keyword evidence="1" id="KW-1133">Transmembrane helix</keyword>
<accession>A0ABR4LMK6</accession>
<dbReference type="EMBL" id="JBFXLQ010000032">
    <property type="protein sequence ID" value="KAL2865364.1"/>
    <property type="molecule type" value="Genomic_DNA"/>
</dbReference>
<dbReference type="RefSeq" id="XP_070884343.1">
    <property type="nucleotide sequence ID" value="XM_071025214.1"/>
</dbReference>
<dbReference type="Proteomes" id="UP001610432">
    <property type="component" value="Unassembled WGS sequence"/>
</dbReference>
<protein>
    <submittedName>
        <fullName evidence="2">Uncharacterized protein</fullName>
    </submittedName>
</protein>
<keyword evidence="3" id="KW-1185">Reference proteome</keyword>
<dbReference type="GeneID" id="98140286"/>
<organism evidence="2 3">
    <name type="scientific">Aspergillus lucknowensis</name>
    <dbReference type="NCBI Taxonomy" id="176173"/>
    <lineage>
        <taxon>Eukaryota</taxon>
        <taxon>Fungi</taxon>
        <taxon>Dikarya</taxon>
        <taxon>Ascomycota</taxon>
        <taxon>Pezizomycotina</taxon>
        <taxon>Eurotiomycetes</taxon>
        <taxon>Eurotiomycetidae</taxon>
        <taxon>Eurotiales</taxon>
        <taxon>Aspergillaceae</taxon>
        <taxon>Aspergillus</taxon>
        <taxon>Aspergillus subgen. Nidulantes</taxon>
    </lineage>
</organism>
<feature type="transmembrane region" description="Helical" evidence="1">
    <location>
        <begin position="129"/>
        <end position="149"/>
    </location>
</feature>
<name>A0ABR4LMK6_9EURO</name>